<evidence type="ECO:0000313" key="2">
    <source>
        <dbReference type="Proteomes" id="UP001159363"/>
    </source>
</evidence>
<dbReference type="EMBL" id="JARBHB010000010">
    <property type="protein sequence ID" value="KAJ8873830.1"/>
    <property type="molecule type" value="Genomic_DNA"/>
</dbReference>
<proteinExistence type="predicted"/>
<gene>
    <name evidence="1" type="ORF">PR048_024666</name>
</gene>
<reference evidence="1 2" key="1">
    <citation type="submission" date="2023-02" db="EMBL/GenBank/DDBJ databases">
        <title>LHISI_Scaffold_Assembly.</title>
        <authorList>
            <person name="Stuart O.P."/>
            <person name="Cleave R."/>
            <person name="Magrath M.J.L."/>
            <person name="Mikheyev A.S."/>
        </authorList>
    </citation>
    <scope>NUCLEOTIDE SEQUENCE [LARGE SCALE GENOMIC DNA]</scope>
    <source>
        <strain evidence="1">Daus_M_001</strain>
        <tissue evidence="1">Leg muscle</tissue>
    </source>
</reference>
<accession>A0ABQ9GP74</accession>
<comment type="caution">
    <text evidence="1">The sequence shown here is derived from an EMBL/GenBank/DDBJ whole genome shotgun (WGS) entry which is preliminary data.</text>
</comment>
<sequence>MGSHVQLMIGERGCMPVRVVIQPAGVSEKITLELLSSDYVADLRAEVVKWWENVHARAVAEKPTSNTTPVLGSLLTEGPVRMITQGQELTTEFDEKTLQEVGFKDLQVLFTL</sequence>
<dbReference type="Proteomes" id="UP001159363">
    <property type="component" value="Chromosome 9"/>
</dbReference>
<protein>
    <submittedName>
        <fullName evidence="1">Uncharacterized protein</fullName>
    </submittedName>
</protein>
<organism evidence="1 2">
    <name type="scientific">Dryococelus australis</name>
    <dbReference type="NCBI Taxonomy" id="614101"/>
    <lineage>
        <taxon>Eukaryota</taxon>
        <taxon>Metazoa</taxon>
        <taxon>Ecdysozoa</taxon>
        <taxon>Arthropoda</taxon>
        <taxon>Hexapoda</taxon>
        <taxon>Insecta</taxon>
        <taxon>Pterygota</taxon>
        <taxon>Neoptera</taxon>
        <taxon>Polyneoptera</taxon>
        <taxon>Phasmatodea</taxon>
        <taxon>Verophasmatodea</taxon>
        <taxon>Anareolatae</taxon>
        <taxon>Phasmatidae</taxon>
        <taxon>Eurycanthinae</taxon>
        <taxon>Dryococelus</taxon>
    </lineage>
</organism>
<keyword evidence="2" id="KW-1185">Reference proteome</keyword>
<evidence type="ECO:0000313" key="1">
    <source>
        <dbReference type="EMBL" id="KAJ8873830.1"/>
    </source>
</evidence>
<name>A0ABQ9GP74_9NEOP</name>